<accession>A0A5N6E382</accession>
<gene>
    <name evidence="2" type="ORF">BDV34DRAFT_219198</name>
</gene>
<proteinExistence type="predicted"/>
<dbReference type="Proteomes" id="UP000326532">
    <property type="component" value="Unassembled WGS sequence"/>
</dbReference>
<keyword evidence="3" id="KW-1185">Reference proteome</keyword>
<sequence length="78" mass="8636">MKTFSVVILLMGLGIGMATPPPQGESDKVVSQLILESVYILDFAQLRFLTVEQKLVSEACIQILVDRKSLTVTQTNRL</sequence>
<keyword evidence="1" id="KW-0732">Signal</keyword>
<evidence type="ECO:0000313" key="3">
    <source>
        <dbReference type="Proteomes" id="UP000326532"/>
    </source>
</evidence>
<name>A0A5N6E382_ASPPA</name>
<organism evidence="2 3">
    <name type="scientific">Aspergillus parasiticus</name>
    <dbReference type="NCBI Taxonomy" id="5067"/>
    <lineage>
        <taxon>Eukaryota</taxon>
        <taxon>Fungi</taxon>
        <taxon>Dikarya</taxon>
        <taxon>Ascomycota</taxon>
        <taxon>Pezizomycotina</taxon>
        <taxon>Eurotiomycetes</taxon>
        <taxon>Eurotiomycetidae</taxon>
        <taxon>Eurotiales</taxon>
        <taxon>Aspergillaceae</taxon>
        <taxon>Aspergillus</taxon>
        <taxon>Aspergillus subgen. Circumdati</taxon>
    </lineage>
</organism>
<dbReference type="AlphaFoldDB" id="A0A5N6E382"/>
<dbReference type="VEuPathDB" id="FungiDB:BDV34DRAFT_219198"/>
<reference evidence="2 3" key="1">
    <citation type="submission" date="2019-04" db="EMBL/GenBank/DDBJ databases">
        <title>Fungal friends and foes A comparative genomics study of 23 Aspergillus species from section Flavi.</title>
        <authorList>
            <consortium name="DOE Joint Genome Institute"/>
            <person name="Kjaerbolling I."/>
            <person name="Vesth T.C."/>
            <person name="Frisvad J.C."/>
            <person name="Nybo J.L."/>
            <person name="Theobald S."/>
            <person name="Kildgaard S."/>
            <person name="Petersen T.I."/>
            <person name="Kuo A."/>
            <person name="Sato A."/>
            <person name="Lyhne E.K."/>
            <person name="Kogle M.E."/>
            <person name="Wiebenga A."/>
            <person name="Kun R.S."/>
            <person name="Lubbers R.J."/>
            <person name="Makela M.R."/>
            <person name="Barry K."/>
            <person name="Chovatia M."/>
            <person name="Clum A."/>
            <person name="Daum C."/>
            <person name="Haridas S."/>
            <person name="He G."/>
            <person name="LaButti K."/>
            <person name="Lipzen A."/>
            <person name="Mondo S."/>
            <person name="Pangilinan J."/>
            <person name="Riley R."/>
            <person name="Salamov A."/>
            <person name="Simmons B.A."/>
            <person name="Magnuson J.K."/>
            <person name="Henrissat B."/>
            <person name="Mortensen U.H."/>
            <person name="Larsen T.O."/>
            <person name="De vries R.P."/>
            <person name="Grigoriev I.V."/>
            <person name="Machida M."/>
            <person name="Baker S.E."/>
            <person name="Andersen M.R."/>
        </authorList>
    </citation>
    <scope>NUCLEOTIDE SEQUENCE [LARGE SCALE GENOMIC DNA]</scope>
    <source>
        <strain evidence="2 3">CBS 117618</strain>
    </source>
</reference>
<dbReference type="EMBL" id="ML734937">
    <property type="protein sequence ID" value="KAB8211986.1"/>
    <property type="molecule type" value="Genomic_DNA"/>
</dbReference>
<feature type="chain" id="PRO_5024986647" evidence="1">
    <location>
        <begin position="19"/>
        <end position="78"/>
    </location>
</feature>
<evidence type="ECO:0000256" key="1">
    <source>
        <dbReference type="SAM" id="SignalP"/>
    </source>
</evidence>
<protein>
    <submittedName>
        <fullName evidence="2">Uncharacterized protein</fullName>
    </submittedName>
</protein>
<feature type="signal peptide" evidence="1">
    <location>
        <begin position="1"/>
        <end position="18"/>
    </location>
</feature>
<evidence type="ECO:0000313" key="2">
    <source>
        <dbReference type="EMBL" id="KAB8211986.1"/>
    </source>
</evidence>